<dbReference type="PANTHER" id="PTHR31005">
    <property type="entry name" value="DUF4139 DOMAIN-CONTAINING PROTEIN"/>
    <property type="match status" value="1"/>
</dbReference>
<accession>A0A485M3D1</accession>
<reference evidence="3" key="1">
    <citation type="submission" date="2019-03" db="EMBL/GenBank/DDBJ databases">
        <authorList>
            <person name="Hao L."/>
        </authorList>
    </citation>
    <scope>NUCLEOTIDE SEQUENCE</scope>
</reference>
<dbReference type="InterPro" id="IPR037291">
    <property type="entry name" value="DUF4139"/>
</dbReference>
<dbReference type="PANTHER" id="PTHR31005:SF8">
    <property type="entry name" value="DUF4139 DOMAIN-CONTAINING PROTEIN"/>
    <property type="match status" value="1"/>
</dbReference>
<dbReference type="AlphaFoldDB" id="A0A485M3D1"/>
<name>A0A485M3D1_9ZZZZ</name>
<proteinExistence type="predicted"/>
<evidence type="ECO:0000259" key="2">
    <source>
        <dbReference type="Pfam" id="PF13598"/>
    </source>
</evidence>
<evidence type="ECO:0000256" key="1">
    <source>
        <dbReference type="SAM" id="Coils"/>
    </source>
</evidence>
<dbReference type="Pfam" id="PF13598">
    <property type="entry name" value="DUF4139"/>
    <property type="match status" value="1"/>
</dbReference>
<gene>
    <name evidence="3" type="ORF">SCFA_400017</name>
</gene>
<sequence>MKRTLLVFLLVGFLSVAARAEDFQRVVLYQDMAFLTLERPAVDGCLVIECPPDLIPDSVTVAPVRGGSVRSMSIEPRRLTSGKTEQLKAALAEKRSLLEEKRMLRKTVERQIELIFGAAGIRDGQAPFSRTHLADALNFIDERVEPLNKRYIGLGGEIEALSTEVKDLEEQLAAVSRRPGYLITIETDRDGEFRVSYVVRGGSWSPEYAVHADPARGMMRIDASAVIRQATGTDWEVEELLVATGRPGLGIQAPEPVPWYIGMPRYRADSLQQKAVPMAVAPEEAAMDQDFEAEVKATSASYVIGAARSVRLPGDGTPSTVVLQKKQMQAEFMRLTCPRIDSGAFLRAAAVWGGNAPILSGAYSAYVDGEFMGRGVIGRTRPGEEFTVDLGRDEGIAVERKEKVFHEKTITKKDKTTYSYTITIRNARAHPVRVALKDQIPVSRDEAVRSELVKATPEAVPDEDGILLWELECAPGAEEVVRFSFCITGMPPW</sequence>
<protein>
    <recommendedName>
        <fullName evidence="2">DUF4139 domain-containing protein</fullName>
    </recommendedName>
</protein>
<evidence type="ECO:0000313" key="3">
    <source>
        <dbReference type="EMBL" id="VFU15268.1"/>
    </source>
</evidence>
<feature type="coiled-coil region" evidence="1">
    <location>
        <begin position="151"/>
        <end position="178"/>
    </location>
</feature>
<dbReference type="InterPro" id="IPR011935">
    <property type="entry name" value="CHP02231"/>
</dbReference>
<dbReference type="EMBL" id="CAADRM010000104">
    <property type="protein sequence ID" value="VFU15268.1"/>
    <property type="molecule type" value="Genomic_DNA"/>
</dbReference>
<organism evidence="3">
    <name type="scientific">anaerobic digester metagenome</name>
    <dbReference type="NCBI Taxonomy" id="1263854"/>
    <lineage>
        <taxon>unclassified sequences</taxon>
        <taxon>metagenomes</taxon>
        <taxon>ecological metagenomes</taxon>
    </lineage>
</organism>
<dbReference type="NCBIfam" id="TIGR02231">
    <property type="entry name" value="mucoidy inhibitor MuiA family protein"/>
    <property type="match status" value="1"/>
</dbReference>
<feature type="domain" description="DUF4139" evidence="2">
    <location>
        <begin position="194"/>
        <end position="487"/>
    </location>
</feature>
<keyword evidence="1" id="KW-0175">Coiled coil</keyword>